<gene>
    <name evidence="1" type="ORF">DPMN_152754</name>
</gene>
<reference evidence="1" key="1">
    <citation type="journal article" date="2019" name="bioRxiv">
        <title>The Genome of the Zebra Mussel, Dreissena polymorpha: A Resource for Invasive Species Research.</title>
        <authorList>
            <person name="McCartney M.A."/>
            <person name="Auch B."/>
            <person name="Kono T."/>
            <person name="Mallez S."/>
            <person name="Zhang Y."/>
            <person name="Obille A."/>
            <person name="Becker A."/>
            <person name="Abrahante J.E."/>
            <person name="Garbe J."/>
            <person name="Badalamenti J.P."/>
            <person name="Herman A."/>
            <person name="Mangelson H."/>
            <person name="Liachko I."/>
            <person name="Sullivan S."/>
            <person name="Sone E.D."/>
            <person name="Koren S."/>
            <person name="Silverstein K.A.T."/>
            <person name="Beckman K.B."/>
            <person name="Gohl D.M."/>
        </authorList>
    </citation>
    <scope>NUCLEOTIDE SEQUENCE</scope>
    <source>
        <strain evidence="1">Duluth1</strain>
        <tissue evidence="1">Whole animal</tissue>
    </source>
</reference>
<dbReference type="AlphaFoldDB" id="A0A9D4FI13"/>
<reference evidence="1" key="2">
    <citation type="submission" date="2020-11" db="EMBL/GenBank/DDBJ databases">
        <authorList>
            <person name="McCartney M.A."/>
            <person name="Auch B."/>
            <person name="Kono T."/>
            <person name="Mallez S."/>
            <person name="Becker A."/>
            <person name="Gohl D.M."/>
            <person name="Silverstein K.A.T."/>
            <person name="Koren S."/>
            <person name="Bechman K.B."/>
            <person name="Herman A."/>
            <person name="Abrahante J.E."/>
            <person name="Garbe J."/>
        </authorList>
    </citation>
    <scope>NUCLEOTIDE SEQUENCE</scope>
    <source>
        <strain evidence="1">Duluth1</strain>
        <tissue evidence="1">Whole animal</tissue>
    </source>
</reference>
<dbReference type="Proteomes" id="UP000828390">
    <property type="component" value="Unassembled WGS sequence"/>
</dbReference>
<comment type="caution">
    <text evidence="1">The sequence shown here is derived from an EMBL/GenBank/DDBJ whole genome shotgun (WGS) entry which is preliminary data.</text>
</comment>
<name>A0A9D4FI13_DREPO</name>
<proteinExistence type="predicted"/>
<evidence type="ECO:0000313" key="2">
    <source>
        <dbReference type="Proteomes" id="UP000828390"/>
    </source>
</evidence>
<accession>A0A9D4FI13</accession>
<dbReference type="EMBL" id="JAIWYP010000007">
    <property type="protein sequence ID" value="KAH3799150.1"/>
    <property type="molecule type" value="Genomic_DNA"/>
</dbReference>
<organism evidence="1 2">
    <name type="scientific">Dreissena polymorpha</name>
    <name type="common">Zebra mussel</name>
    <name type="synonym">Mytilus polymorpha</name>
    <dbReference type="NCBI Taxonomy" id="45954"/>
    <lineage>
        <taxon>Eukaryota</taxon>
        <taxon>Metazoa</taxon>
        <taxon>Spiralia</taxon>
        <taxon>Lophotrochozoa</taxon>
        <taxon>Mollusca</taxon>
        <taxon>Bivalvia</taxon>
        <taxon>Autobranchia</taxon>
        <taxon>Heteroconchia</taxon>
        <taxon>Euheterodonta</taxon>
        <taxon>Imparidentia</taxon>
        <taxon>Neoheterodontei</taxon>
        <taxon>Myida</taxon>
        <taxon>Dreissenoidea</taxon>
        <taxon>Dreissenidae</taxon>
        <taxon>Dreissena</taxon>
    </lineage>
</organism>
<sequence>MQILFVLEPTRRRREVSYFDIFRYWSSHLQAPHEEVGEKVWRKGVGGDRASPIQPSVSRAKRIP</sequence>
<keyword evidence="2" id="KW-1185">Reference proteome</keyword>
<evidence type="ECO:0000313" key="1">
    <source>
        <dbReference type="EMBL" id="KAH3799150.1"/>
    </source>
</evidence>
<protein>
    <submittedName>
        <fullName evidence="1">Uncharacterized protein</fullName>
    </submittedName>
</protein>